<sequence length="224" mass="26099">MKKIVEISSGNTALKLVQKGNKKITFIKVYDSNQKLIRQSHSSVKKYQFSASPGKYIVETDGDLELIEQTLKDAQQESRRVYRNADINFRNNVLTLKEIPFRQVDDLVGFIENTFENKKEILQYLERYSEKLFLKTRKKMFSDSKTIQALTGMATQAEEARVKKQLKEFIKSEEEVSKGLKKAKNTKEMLAIVSQFSESDFKEEKKVQVRRQKTTRRRAGNDKN</sequence>
<gene>
    <name evidence="3" type="ORF">FOF46_05075</name>
</gene>
<reference evidence="3 4" key="1">
    <citation type="submission" date="2019-07" db="EMBL/GenBank/DDBJ databases">
        <title>The draft genome sequence of Aquimarina algiphila M91.</title>
        <authorList>
            <person name="Meng X."/>
        </authorList>
    </citation>
    <scope>NUCLEOTIDE SEQUENCE [LARGE SCALE GENOMIC DNA]</scope>
    <source>
        <strain evidence="3 4">M91</strain>
    </source>
</reference>
<evidence type="ECO:0000313" key="4">
    <source>
        <dbReference type="Proteomes" id="UP000318833"/>
    </source>
</evidence>
<protein>
    <submittedName>
        <fullName evidence="3">Uncharacterized protein</fullName>
    </submittedName>
</protein>
<comment type="caution">
    <text evidence="3">The sequence shown here is derived from an EMBL/GenBank/DDBJ whole genome shotgun (WGS) entry which is preliminary data.</text>
</comment>
<accession>A0A554VPL4</accession>
<dbReference type="EMBL" id="VLNR01000007">
    <property type="protein sequence ID" value="TSE10410.1"/>
    <property type="molecule type" value="Genomic_DNA"/>
</dbReference>
<dbReference type="RefSeq" id="WP_109433907.1">
    <property type="nucleotide sequence ID" value="NZ_CANLFO010000006.1"/>
</dbReference>
<keyword evidence="1" id="KW-0175">Coiled coil</keyword>
<evidence type="ECO:0000313" key="3">
    <source>
        <dbReference type="EMBL" id="TSE10410.1"/>
    </source>
</evidence>
<feature type="coiled-coil region" evidence="1">
    <location>
        <begin position="57"/>
        <end position="84"/>
    </location>
</feature>
<dbReference type="OrthoDB" id="9979334at2"/>
<dbReference type="AlphaFoldDB" id="A0A554VPL4"/>
<organism evidence="3 4">
    <name type="scientific">Aquimarina algiphila</name>
    <dbReference type="NCBI Taxonomy" id="2047982"/>
    <lineage>
        <taxon>Bacteria</taxon>
        <taxon>Pseudomonadati</taxon>
        <taxon>Bacteroidota</taxon>
        <taxon>Flavobacteriia</taxon>
        <taxon>Flavobacteriales</taxon>
        <taxon>Flavobacteriaceae</taxon>
        <taxon>Aquimarina</taxon>
    </lineage>
</organism>
<evidence type="ECO:0000256" key="2">
    <source>
        <dbReference type="SAM" id="MobiDB-lite"/>
    </source>
</evidence>
<name>A0A554VPL4_9FLAO</name>
<keyword evidence="4" id="KW-1185">Reference proteome</keyword>
<feature type="compositionally biased region" description="Basic residues" evidence="2">
    <location>
        <begin position="208"/>
        <end position="218"/>
    </location>
</feature>
<dbReference type="Proteomes" id="UP000318833">
    <property type="component" value="Unassembled WGS sequence"/>
</dbReference>
<proteinExistence type="predicted"/>
<evidence type="ECO:0000256" key="1">
    <source>
        <dbReference type="SAM" id="Coils"/>
    </source>
</evidence>
<feature type="region of interest" description="Disordered" evidence="2">
    <location>
        <begin position="204"/>
        <end position="224"/>
    </location>
</feature>